<feature type="non-terminal residue" evidence="2">
    <location>
        <position position="151"/>
    </location>
</feature>
<organism evidence="2 3">
    <name type="scientific">Calycina marina</name>
    <dbReference type="NCBI Taxonomy" id="1763456"/>
    <lineage>
        <taxon>Eukaryota</taxon>
        <taxon>Fungi</taxon>
        <taxon>Dikarya</taxon>
        <taxon>Ascomycota</taxon>
        <taxon>Pezizomycotina</taxon>
        <taxon>Leotiomycetes</taxon>
        <taxon>Helotiales</taxon>
        <taxon>Pezizellaceae</taxon>
        <taxon>Calycina</taxon>
    </lineage>
</organism>
<evidence type="ECO:0000313" key="2">
    <source>
        <dbReference type="EMBL" id="KAG9242504.1"/>
    </source>
</evidence>
<dbReference type="OrthoDB" id="5429634at2759"/>
<accession>A0A9P8CD05</accession>
<dbReference type="Proteomes" id="UP000887226">
    <property type="component" value="Unassembled WGS sequence"/>
</dbReference>
<dbReference type="PANTHER" id="PTHR35395">
    <property type="entry name" value="DUF6536 DOMAIN-CONTAINING PROTEIN"/>
    <property type="match status" value="1"/>
</dbReference>
<name>A0A9P8CD05_9HELO</name>
<dbReference type="PANTHER" id="PTHR35395:SF1">
    <property type="entry name" value="DUF6536 DOMAIN-CONTAINING PROTEIN"/>
    <property type="match status" value="1"/>
</dbReference>
<proteinExistence type="predicted"/>
<comment type="caution">
    <text evidence="2">The sequence shown here is derived from an EMBL/GenBank/DDBJ whole genome shotgun (WGS) entry which is preliminary data.</text>
</comment>
<feature type="domain" description="DUF6536" evidence="1">
    <location>
        <begin position="1"/>
        <end position="141"/>
    </location>
</feature>
<dbReference type="Pfam" id="PF20163">
    <property type="entry name" value="DUF6536"/>
    <property type="match status" value="1"/>
</dbReference>
<sequence length="151" mass="16613">AIIILIINIAWLLDARSRYGIKDGFGILKHGKCDSIKSSDTWLHLAINVMSTLLLTGSNTFMAVFSCPSRKEVDKAHARGKFLRVGTLSLGNIGSIAWRKGLVVLIIGASSVPFHLMYNSLIFSTLAANEYYWTATTEGFLTGADFNLTNW</sequence>
<dbReference type="EMBL" id="MU254066">
    <property type="protein sequence ID" value="KAG9242504.1"/>
    <property type="molecule type" value="Genomic_DNA"/>
</dbReference>
<protein>
    <recommendedName>
        <fullName evidence="1">DUF6536 domain-containing protein</fullName>
    </recommendedName>
</protein>
<evidence type="ECO:0000259" key="1">
    <source>
        <dbReference type="Pfam" id="PF20163"/>
    </source>
</evidence>
<evidence type="ECO:0000313" key="3">
    <source>
        <dbReference type="Proteomes" id="UP000887226"/>
    </source>
</evidence>
<gene>
    <name evidence="2" type="ORF">BJ878DRAFT_389642</name>
</gene>
<feature type="non-terminal residue" evidence="2">
    <location>
        <position position="1"/>
    </location>
</feature>
<keyword evidence="3" id="KW-1185">Reference proteome</keyword>
<reference evidence="2" key="1">
    <citation type="journal article" date="2021" name="IMA Fungus">
        <title>Genomic characterization of three marine fungi, including Emericellopsis atlantica sp. nov. with signatures of a generalist lifestyle and marine biomass degradation.</title>
        <authorList>
            <person name="Hagestad O.C."/>
            <person name="Hou L."/>
            <person name="Andersen J.H."/>
            <person name="Hansen E.H."/>
            <person name="Altermark B."/>
            <person name="Li C."/>
            <person name="Kuhnert E."/>
            <person name="Cox R.J."/>
            <person name="Crous P.W."/>
            <person name="Spatafora J.W."/>
            <person name="Lail K."/>
            <person name="Amirebrahimi M."/>
            <person name="Lipzen A."/>
            <person name="Pangilinan J."/>
            <person name="Andreopoulos W."/>
            <person name="Hayes R.D."/>
            <person name="Ng V."/>
            <person name="Grigoriev I.V."/>
            <person name="Jackson S.A."/>
            <person name="Sutton T.D.S."/>
            <person name="Dobson A.D.W."/>
            <person name="Rama T."/>
        </authorList>
    </citation>
    <scope>NUCLEOTIDE SEQUENCE</scope>
    <source>
        <strain evidence="2">TRa3180A</strain>
    </source>
</reference>
<dbReference type="AlphaFoldDB" id="A0A9P8CD05"/>
<dbReference type="InterPro" id="IPR046623">
    <property type="entry name" value="DUF6536"/>
</dbReference>